<evidence type="ECO:0000256" key="3">
    <source>
        <dbReference type="ARBA" id="ARBA00022729"/>
    </source>
</evidence>
<dbReference type="Pfam" id="PF14522">
    <property type="entry name" value="Cytochrome_C7"/>
    <property type="match status" value="1"/>
</dbReference>
<feature type="signal peptide" evidence="7">
    <location>
        <begin position="1"/>
        <end position="28"/>
    </location>
</feature>
<evidence type="ECO:0000259" key="8">
    <source>
        <dbReference type="Pfam" id="PF01292"/>
    </source>
</evidence>
<organism evidence="10">
    <name type="scientific">Candidatus Kentrum sp. LFY</name>
    <dbReference type="NCBI Taxonomy" id="2126342"/>
    <lineage>
        <taxon>Bacteria</taxon>
        <taxon>Pseudomonadati</taxon>
        <taxon>Pseudomonadota</taxon>
        <taxon>Gammaproteobacteria</taxon>
        <taxon>Candidatus Kentrum</taxon>
    </lineage>
</organism>
<dbReference type="GO" id="GO:0009055">
    <property type="term" value="F:electron transfer activity"/>
    <property type="evidence" value="ECO:0007669"/>
    <property type="project" value="InterPro"/>
</dbReference>
<dbReference type="PANTHER" id="PTHR35038:SF10">
    <property type="entry name" value="HIGH-MOLECULAR-WEIGHT CYTOCHROME C"/>
    <property type="match status" value="1"/>
</dbReference>
<name>A0A450UD59_9GAMM</name>
<keyword evidence="5 6" id="KW-0472">Membrane</keyword>
<keyword evidence="3 7" id="KW-0732">Signal</keyword>
<dbReference type="InterPro" id="IPR036280">
    <property type="entry name" value="Multihaem_cyt_sf"/>
</dbReference>
<evidence type="ECO:0000259" key="9">
    <source>
        <dbReference type="Pfam" id="PF14522"/>
    </source>
</evidence>
<dbReference type="InterPro" id="IPR029467">
    <property type="entry name" value="Cyt_c7-like"/>
</dbReference>
<dbReference type="CDD" id="cd08168">
    <property type="entry name" value="Cytochrom_C3"/>
    <property type="match status" value="1"/>
</dbReference>
<dbReference type="Gene3D" id="1.10.287.3080">
    <property type="match status" value="1"/>
</dbReference>
<dbReference type="InterPro" id="IPR011577">
    <property type="entry name" value="Cyt_b561_bac/Ni-Hgenase"/>
</dbReference>
<evidence type="ECO:0000256" key="5">
    <source>
        <dbReference type="ARBA" id="ARBA00023136"/>
    </source>
</evidence>
<sequence length="667" mass="76352">MTSFPKIFFFTLLIALFCVALLPTTANARSDSIDLIPVTRDTENRKCTECHGVEGFATPLGEHGFTEKRSLSFDIDAFTRSAHGVQKCVECHVDIEQLPHREDLQRAVDCVECHAKIREAAEGDPVKTREVARVDLAIRETEHYMASIHAKSREDDPTRVNATCADCHSAHYVFPLESKQGEAFRMATHETCGRCHEEQLADYSDSVHGIAIDRYGRKDAAVCTDCHTAHEVSKPEGDSPKLRITRNCGNCHDPEYKSYRATYHGQVASLGWAHTAKCFDCHAHHKTSRVDDPTSKVHKDNRLETCRTCHEEATEGFIGFHPHGTTHDIDKYPYMWFASKFMIALLVGVFAFFWTHSALWFYHEWKEHKETKRHVLTNGKGEVIPIPESECSNKHVLRFTWQWRLIHLVLAIAVMVLVLTGTTVLYADSFWAPTVMTLLGGPKVAAIIHRTSAIIFAIIFFGHILYALYGTLIVNRNTFQWFGPYSLLPRWQDFKDLRNMIRWFLGKGPRPVFDHWTYFEKFDYWAPFWGMFIIGLSGLMLWFPTITASFLPGWVFNVATIVHGEEAFLATVFLFTIHYFNCHWRPYKLPHDIVMFTGTLSLDEFKHERKTEYDRLVANGELDKYLVDPPSKRMTLYSQILGAVLIVLGLVLLMLVFSGFLQQVTSG</sequence>
<feature type="domain" description="Cytochrome b561 bacterial/Ni-hydrogenase" evidence="8">
    <location>
        <begin position="398"/>
        <end position="580"/>
    </location>
</feature>
<feature type="domain" description="Cytochrome c7-like" evidence="9">
    <location>
        <begin position="160"/>
        <end position="228"/>
    </location>
</feature>
<evidence type="ECO:0000256" key="4">
    <source>
        <dbReference type="ARBA" id="ARBA00022989"/>
    </source>
</evidence>
<evidence type="ECO:0000256" key="1">
    <source>
        <dbReference type="ARBA" id="ARBA00004141"/>
    </source>
</evidence>
<accession>A0A450UD59</accession>
<dbReference type="Gene3D" id="1.10.1130.10">
    <property type="entry name" value="Flavocytochrome C3, Chain A"/>
    <property type="match status" value="1"/>
</dbReference>
<keyword evidence="2 6" id="KW-0812">Transmembrane</keyword>
<feature type="transmembrane region" description="Helical" evidence="6">
    <location>
        <begin position="341"/>
        <end position="362"/>
    </location>
</feature>
<feature type="chain" id="PRO_5019505444" evidence="7">
    <location>
        <begin position="29"/>
        <end position="667"/>
    </location>
</feature>
<comment type="subcellular location">
    <subcellularLocation>
        <location evidence="1">Membrane</location>
        <topology evidence="1">Multi-pass membrane protein</topology>
    </subcellularLocation>
</comment>
<feature type="transmembrane region" description="Helical" evidence="6">
    <location>
        <begin position="524"/>
        <end position="543"/>
    </location>
</feature>
<dbReference type="PANTHER" id="PTHR35038">
    <property type="entry name" value="DISSIMILATORY SULFITE REDUCTASE SIRA"/>
    <property type="match status" value="1"/>
</dbReference>
<dbReference type="Pfam" id="PF01292">
    <property type="entry name" value="Ni_hydr_CYTB"/>
    <property type="match status" value="1"/>
</dbReference>
<evidence type="ECO:0000256" key="7">
    <source>
        <dbReference type="SAM" id="SignalP"/>
    </source>
</evidence>
<feature type="transmembrane region" description="Helical" evidence="6">
    <location>
        <begin position="555"/>
        <end position="580"/>
    </location>
</feature>
<feature type="transmembrane region" description="Helical" evidence="6">
    <location>
        <begin position="447"/>
        <end position="469"/>
    </location>
</feature>
<dbReference type="EMBL" id="CAADFF010000019">
    <property type="protein sequence ID" value="VFJ90255.1"/>
    <property type="molecule type" value="Genomic_DNA"/>
</dbReference>
<dbReference type="GO" id="GO:0016020">
    <property type="term" value="C:membrane"/>
    <property type="evidence" value="ECO:0007669"/>
    <property type="project" value="UniProtKB-SubCell"/>
</dbReference>
<dbReference type="AlphaFoldDB" id="A0A450UD59"/>
<proteinExistence type="predicted"/>
<evidence type="ECO:0000256" key="2">
    <source>
        <dbReference type="ARBA" id="ARBA00022692"/>
    </source>
</evidence>
<protein>
    <submittedName>
        <fullName evidence="10">Cytochrome b subunit of formate dehydrogenase</fullName>
    </submittedName>
</protein>
<keyword evidence="4 6" id="KW-1133">Transmembrane helix</keyword>
<evidence type="ECO:0000313" key="10">
    <source>
        <dbReference type="EMBL" id="VFJ90255.1"/>
    </source>
</evidence>
<feature type="transmembrane region" description="Helical" evidence="6">
    <location>
        <begin position="640"/>
        <end position="661"/>
    </location>
</feature>
<dbReference type="SUPFAM" id="SSF48695">
    <property type="entry name" value="Multiheme cytochromes"/>
    <property type="match status" value="1"/>
</dbReference>
<dbReference type="Gene3D" id="1.20.950.20">
    <property type="entry name" value="Transmembrane di-heme cytochromes, Chain C"/>
    <property type="match status" value="1"/>
</dbReference>
<feature type="transmembrane region" description="Helical" evidence="6">
    <location>
        <begin position="405"/>
        <end position="427"/>
    </location>
</feature>
<reference evidence="10" key="1">
    <citation type="submission" date="2019-02" db="EMBL/GenBank/DDBJ databases">
        <authorList>
            <person name="Gruber-Vodicka R. H."/>
            <person name="Seah K. B. B."/>
        </authorList>
    </citation>
    <scope>NUCLEOTIDE SEQUENCE</scope>
    <source>
        <strain evidence="10">BECK_M7</strain>
    </source>
</reference>
<gene>
    <name evidence="10" type="ORF">BECKLFY1418B_GA0070995_101917</name>
</gene>
<dbReference type="InterPro" id="IPR051829">
    <property type="entry name" value="Multiheme_Cytochr_ET"/>
</dbReference>
<evidence type="ECO:0000256" key="6">
    <source>
        <dbReference type="SAM" id="Phobius"/>
    </source>
</evidence>